<evidence type="ECO:0000259" key="2">
    <source>
        <dbReference type="Pfam" id="PF00534"/>
    </source>
</evidence>
<dbReference type="Pfam" id="PF00534">
    <property type="entry name" value="Glycos_transf_1"/>
    <property type="match status" value="1"/>
</dbReference>
<dbReference type="SUPFAM" id="SSF53756">
    <property type="entry name" value="UDP-Glycosyltransferase/glycogen phosphorylase"/>
    <property type="match status" value="1"/>
</dbReference>
<reference evidence="4 5" key="1">
    <citation type="submission" date="2016-10" db="EMBL/GenBank/DDBJ databases">
        <authorList>
            <person name="de Groot N.N."/>
        </authorList>
    </citation>
    <scope>NUCLEOTIDE SEQUENCE [LARGE SCALE GENOMIC DNA]</scope>
    <source>
        <strain evidence="4 5">B25</strain>
    </source>
</reference>
<feature type="domain" description="Glycosyltransferase subfamily 4-like N-terminal" evidence="3">
    <location>
        <begin position="13"/>
        <end position="166"/>
    </location>
</feature>
<organism evidence="4 5">
    <name type="scientific">Treponema bryantii</name>
    <dbReference type="NCBI Taxonomy" id="163"/>
    <lineage>
        <taxon>Bacteria</taxon>
        <taxon>Pseudomonadati</taxon>
        <taxon>Spirochaetota</taxon>
        <taxon>Spirochaetia</taxon>
        <taxon>Spirochaetales</taxon>
        <taxon>Treponemataceae</taxon>
        <taxon>Treponema</taxon>
    </lineage>
</organism>
<accession>A0A1H9J331</accession>
<dbReference type="CDD" id="cd03809">
    <property type="entry name" value="GT4_MtfB-like"/>
    <property type="match status" value="1"/>
</dbReference>
<dbReference type="AlphaFoldDB" id="A0A1H9J331"/>
<dbReference type="InterPro" id="IPR028098">
    <property type="entry name" value="Glyco_trans_4-like_N"/>
</dbReference>
<dbReference type="RefSeq" id="WP_074645259.1">
    <property type="nucleotide sequence ID" value="NZ_FOFU01000011.1"/>
</dbReference>
<dbReference type="Pfam" id="PF13439">
    <property type="entry name" value="Glyco_transf_4"/>
    <property type="match status" value="1"/>
</dbReference>
<dbReference type="Gene3D" id="3.40.50.2000">
    <property type="entry name" value="Glycogen Phosphorylase B"/>
    <property type="match status" value="2"/>
</dbReference>
<dbReference type="GO" id="GO:0009103">
    <property type="term" value="P:lipopolysaccharide biosynthetic process"/>
    <property type="evidence" value="ECO:0007669"/>
    <property type="project" value="TreeGrafter"/>
</dbReference>
<dbReference type="InterPro" id="IPR001296">
    <property type="entry name" value="Glyco_trans_1"/>
</dbReference>
<proteinExistence type="predicted"/>
<gene>
    <name evidence="4" type="ORF">SAMN04487977_11153</name>
</gene>
<evidence type="ECO:0000256" key="1">
    <source>
        <dbReference type="ARBA" id="ARBA00022679"/>
    </source>
</evidence>
<evidence type="ECO:0000313" key="4">
    <source>
        <dbReference type="EMBL" id="SEQ81149.1"/>
    </source>
</evidence>
<dbReference type="PANTHER" id="PTHR46401:SF2">
    <property type="entry name" value="GLYCOSYLTRANSFERASE WBBK-RELATED"/>
    <property type="match status" value="1"/>
</dbReference>
<protein>
    <submittedName>
        <fullName evidence="4">Glycosyltransferase involved in cell wall bisynthesis</fullName>
    </submittedName>
</protein>
<evidence type="ECO:0000259" key="3">
    <source>
        <dbReference type="Pfam" id="PF13439"/>
    </source>
</evidence>
<evidence type="ECO:0000313" key="5">
    <source>
        <dbReference type="Proteomes" id="UP000182360"/>
    </source>
</evidence>
<name>A0A1H9J331_9SPIR</name>
<keyword evidence="1 4" id="KW-0808">Transferase</keyword>
<dbReference type="PANTHER" id="PTHR46401">
    <property type="entry name" value="GLYCOSYLTRANSFERASE WBBK-RELATED"/>
    <property type="match status" value="1"/>
</dbReference>
<feature type="domain" description="Glycosyl transferase family 1" evidence="2">
    <location>
        <begin position="173"/>
        <end position="334"/>
    </location>
</feature>
<dbReference type="EMBL" id="FOFU01000011">
    <property type="protein sequence ID" value="SEQ81149.1"/>
    <property type="molecule type" value="Genomic_DNA"/>
</dbReference>
<dbReference type="GO" id="GO:0016757">
    <property type="term" value="F:glycosyltransferase activity"/>
    <property type="evidence" value="ECO:0007669"/>
    <property type="project" value="InterPro"/>
</dbReference>
<keyword evidence="5" id="KW-1185">Reference proteome</keyword>
<dbReference type="Proteomes" id="UP000182360">
    <property type="component" value="Unassembled WGS sequence"/>
</dbReference>
<dbReference type="OrthoDB" id="9797829at2"/>
<sequence>MKLFIDCRMLNSGGIGTYLESLLPYFTEAYDCTLLIYSNQKNSLPKLPANTHIIETEIQTFSLKEMFFFPKSLRNIINLCDFFYSPYCNIPNGIKIPVFTTIHDIVFLDVPGLSSSLGTIVRKFFYQRAINKSKAIFTVSQFSADRIKEKLRLRKKPLIVTYNSVPEHFTANNNKPATGEITKDNSIIYVGNIKKHKGLPYLLDAFEICKKNGLDCKLVIVGNADNFRSGDSEIAQRLSNSSEKDINFTGRISDSELQTYYQKARLLVQPSLYEGFGMPPMEALYLGTNVVMSDIPVFKEIYEGFPVTFFKTADSKDLAEKIQEAFNKPAPAASAIPQKYSFKNTANIIINTFRSIK</sequence>